<organism evidence="3 4">
    <name type="scientific">Povalibacter uvarum</name>
    <dbReference type="NCBI Taxonomy" id="732238"/>
    <lineage>
        <taxon>Bacteria</taxon>
        <taxon>Pseudomonadati</taxon>
        <taxon>Pseudomonadota</taxon>
        <taxon>Gammaproteobacteria</taxon>
        <taxon>Steroidobacterales</taxon>
        <taxon>Steroidobacteraceae</taxon>
        <taxon>Povalibacter</taxon>
    </lineage>
</organism>
<gene>
    <name evidence="3" type="ORF">HNQ60_003474</name>
</gene>
<evidence type="ECO:0000313" key="4">
    <source>
        <dbReference type="Proteomes" id="UP000588068"/>
    </source>
</evidence>
<evidence type="ECO:0000256" key="2">
    <source>
        <dbReference type="SAM" id="SignalP"/>
    </source>
</evidence>
<feature type="signal peptide" evidence="2">
    <location>
        <begin position="1"/>
        <end position="21"/>
    </location>
</feature>
<feature type="region of interest" description="Disordered" evidence="1">
    <location>
        <begin position="155"/>
        <end position="174"/>
    </location>
</feature>
<dbReference type="AlphaFoldDB" id="A0A841HN77"/>
<reference evidence="3 4" key="1">
    <citation type="submission" date="2020-08" db="EMBL/GenBank/DDBJ databases">
        <title>Genomic Encyclopedia of Type Strains, Phase IV (KMG-IV): sequencing the most valuable type-strain genomes for metagenomic binning, comparative biology and taxonomic classification.</title>
        <authorList>
            <person name="Goeker M."/>
        </authorList>
    </citation>
    <scope>NUCLEOTIDE SEQUENCE [LARGE SCALE GENOMIC DNA]</scope>
    <source>
        <strain evidence="3 4">DSM 26723</strain>
    </source>
</reference>
<feature type="chain" id="PRO_5032703169" evidence="2">
    <location>
        <begin position="22"/>
        <end position="174"/>
    </location>
</feature>
<protein>
    <submittedName>
        <fullName evidence="3">Zona occludens toxin (Predicted ATPase)</fullName>
    </submittedName>
</protein>
<evidence type="ECO:0000256" key="1">
    <source>
        <dbReference type="SAM" id="MobiDB-lite"/>
    </source>
</evidence>
<dbReference type="EMBL" id="JACHHZ010000004">
    <property type="protein sequence ID" value="MBB6094587.1"/>
    <property type="molecule type" value="Genomic_DNA"/>
</dbReference>
<dbReference type="Proteomes" id="UP000588068">
    <property type="component" value="Unassembled WGS sequence"/>
</dbReference>
<feature type="compositionally biased region" description="Polar residues" evidence="1">
    <location>
        <begin position="164"/>
        <end position="174"/>
    </location>
</feature>
<proteinExistence type="predicted"/>
<keyword evidence="4" id="KW-1185">Reference proteome</keyword>
<accession>A0A841HN77</accession>
<sequence>MIRTIVFAGALAAMYSPGLLASDADTVAAMRGCAGERDDARRLACYDAKINAAAPNASASSAPAAAAVGAAAAAAPSAEQNFGYRGSVAREQIDREEAAKPKIEQLTAQVKGVTMRPHGEFVVTLDNEQVWAQKRPDSKVRPQVGDSVTIKPGSLGSFHLVTSGGRSTQVSRVQ</sequence>
<dbReference type="RefSeq" id="WP_184333999.1">
    <property type="nucleotide sequence ID" value="NZ_JACHHZ010000004.1"/>
</dbReference>
<evidence type="ECO:0000313" key="3">
    <source>
        <dbReference type="EMBL" id="MBB6094587.1"/>
    </source>
</evidence>
<keyword evidence="2" id="KW-0732">Signal</keyword>
<comment type="caution">
    <text evidence="3">The sequence shown here is derived from an EMBL/GenBank/DDBJ whole genome shotgun (WGS) entry which is preliminary data.</text>
</comment>
<name>A0A841HN77_9GAMM</name>